<feature type="compositionally biased region" description="Pro residues" evidence="1">
    <location>
        <begin position="194"/>
        <end position="203"/>
    </location>
</feature>
<name>L2GHV9_COLFN</name>
<feature type="region of interest" description="Disordered" evidence="1">
    <location>
        <begin position="485"/>
        <end position="511"/>
    </location>
</feature>
<sequence>MPRELRPRPSTTLQATADGGQQTATAHVQTVQHFASKAVVTSPKKLRHLVRHVVQSSETPDRANVCLGIIANAPTAKAAGKIASELLDDDALLDIHAQARGRRLEQQSSNDLKRHQRQLDYLDGHCLYRITEVAVARGIPLESLWKAGGLLEKATRPDAKGIRRLRVSDLRRLQKSFLAQADSGQRRATSTPTRPTPTRPTPTRPASTTPDAAPHFDTPERARADPNTSTPDRSLLQGPGLDHTPVAPDFDPFDDSNSQLQIHGQEKDFPDFPDLDYEEQNSDLGGNWDCIDLDMPPSSSTGGRPAPSWETRLKEIVLAPEVDVKPEDMMSLVVGMVGADGGGPSYGTRKAGLVFDCPLPSGHRFPEISKYDKIAIFFRHVQANGQWTFLHVVNYSAGIRKLVGVRHFDCLPDRQRVDMVEGFVDKAVAGFMPDCEISFTATLIVARDPRVTSGLLCLNAAYQRMKEKEEAALLTLPAYDERPFPMVSKDGKKRPFPESPGSPSPAGESKRRFLEQWTSRMASEDACAKATSLIPQLEKRQKTLDGSQKFLTIATSSALKEVSQCKQTKRWASKVASLTEDLDDQDSGAEDNTIREATTAFIGRLRAAGYNGESVEDATSDLNCADERVKRCEAELRTTCSTAEKVNAAMMAIKKYKKQQEVLRAAITAVGLLDPEDWVDKDNIDLVAKEMIREMQEEDD</sequence>
<feature type="region of interest" description="Disordered" evidence="1">
    <location>
        <begin position="1"/>
        <end position="20"/>
    </location>
</feature>
<evidence type="ECO:0000256" key="1">
    <source>
        <dbReference type="SAM" id="MobiDB-lite"/>
    </source>
</evidence>
<feature type="region of interest" description="Disordered" evidence="1">
    <location>
        <begin position="178"/>
        <end position="258"/>
    </location>
</feature>
<protein>
    <submittedName>
        <fullName evidence="2">Uncharacterized protein</fullName>
    </submittedName>
</protein>
<gene>
    <name evidence="2" type="ORF">CGGC5_15341</name>
</gene>
<dbReference type="AlphaFoldDB" id="L2GHV9"/>
<reference evidence="2" key="1">
    <citation type="submission" date="2012-08" db="EMBL/GenBank/DDBJ databases">
        <title>Genome analysis of Colletotrichum orbiculare and Colletotrichum fructicola.</title>
        <authorList>
            <person name="Gan P.H.P."/>
            <person name="Ikeda K."/>
            <person name="Irieda H."/>
            <person name="Narusaka M."/>
            <person name="O'Connell R.J."/>
            <person name="Narusaka Y."/>
            <person name="Takano Y."/>
            <person name="Kubo Y."/>
            <person name="Shirasu K."/>
        </authorList>
    </citation>
    <scope>NUCLEOTIDE SEQUENCE</scope>
    <source>
        <strain evidence="2">Nara gc5</strain>
    </source>
</reference>
<evidence type="ECO:0000313" key="2">
    <source>
        <dbReference type="EMBL" id="ELA37955.1"/>
    </source>
</evidence>
<dbReference type="EMBL" id="KB020288">
    <property type="protein sequence ID" value="ELA37955.1"/>
    <property type="molecule type" value="Genomic_DNA"/>
</dbReference>
<proteinExistence type="predicted"/>
<organism evidence="2">
    <name type="scientific">Colletotrichum fructicola (strain Nara gc5)</name>
    <name type="common">Anthracnose fungus</name>
    <name type="synonym">Colletotrichum gloeosporioides (strain Nara gc5)</name>
    <dbReference type="NCBI Taxonomy" id="1213859"/>
    <lineage>
        <taxon>Eukaryota</taxon>
        <taxon>Fungi</taxon>
        <taxon>Dikarya</taxon>
        <taxon>Ascomycota</taxon>
        <taxon>Pezizomycotina</taxon>
        <taxon>Sordariomycetes</taxon>
        <taxon>Hypocreomycetidae</taxon>
        <taxon>Glomerellales</taxon>
        <taxon>Glomerellaceae</taxon>
        <taxon>Colletotrichum</taxon>
        <taxon>Colletotrichum gloeosporioides species complex</taxon>
    </lineage>
</organism>
<feature type="compositionally biased region" description="Low complexity" evidence="1">
    <location>
        <begin position="11"/>
        <end position="20"/>
    </location>
</feature>
<dbReference type="HOGENOM" id="CLU_393794_0_0_1"/>
<feature type="compositionally biased region" description="Basic and acidic residues" evidence="1">
    <location>
        <begin position="485"/>
        <end position="496"/>
    </location>
</feature>
<accession>L2GHV9</accession>